<dbReference type="EMBL" id="CP041765">
    <property type="protein sequence ID" value="QDQ97331.1"/>
    <property type="molecule type" value="Genomic_DNA"/>
</dbReference>
<sequence>MNLAVEFGTIHGSNLAQNAVAIVLYFAIGVAILGLGFVLIDILTPGNLRRQVFQEHRPNAVAVAVGMHLALAIVVASSIFASSSGLAQGLLDTVVYGVIGVLLQVATLIVLEVASPGRARDLIKSPTLHPSAVAVAVTLFAVGIVNAAAIS</sequence>
<comment type="similarity">
    <text evidence="2">Belongs to the UPF0719 family.</text>
</comment>
<dbReference type="Proteomes" id="UP000317344">
    <property type="component" value="Chromosome"/>
</dbReference>
<dbReference type="InterPro" id="IPR007140">
    <property type="entry name" value="DUF350"/>
</dbReference>
<evidence type="ECO:0000256" key="4">
    <source>
        <dbReference type="ARBA" id="ARBA00022692"/>
    </source>
</evidence>
<dbReference type="KEGG" id="toy:FO059_08350"/>
<reference evidence="8 9" key="2">
    <citation type="submission" date="2019-07" db="EMBL/GenBank/DDBJ databases">
        <authorList>
            <person name="Huang Y."/>
        </authorList>
    </citation>
    <scope>NUCLEOTIDE SEQUENCE [LARGE SCALE GENOMIC DNA]</scope>
    <source>
        <strain evidence="8 9">HY188</strain>
    </source>
</reference>
<keyword evidence="3" id="KW-1003">Cell membrane</keyword>
<keyword evidence="9" id="KW-1185">Reference proteome</keyword>
<organism evidence="8 9">
    <name type="scientific">Tomitella fengzijianii</name>
    <dbReference type="NCBI Taxonomy" id="2597660"/>
    <lineage>
        <taxon>Bacteria</taxon>
        <taxon>Bacillati</taxon>
        <taxon>Actinomycetota</taxon>
        <taxon>Actinomycetes</taxon>
        <taxon>Mycobacteriales</taxon>
        <taxon>Tomitella</taxon>
    </lineage>
</organism>
<dbReference type="RefSeq" id="WP_143907909.1">
    <property type="nucleotide sequence ID" value="NZ_CP041765.1"/>
</dbReference>
<gene>
    <name evidence="8" type="ORF">FO059_08350</name>
</gene>
<evidence type="ECO:0000256" key="7">
    <source>
        <dbReference type="SAM" id="Phobius"/>
    </source>
</evidence>
<dbReference type="GO" id="GO:0005886">
    <property type="term" value="C:plasma membrane"/>
    <property type="evidence" value="ECO:0007669"/>
    <property type="project" value="UniProtKB-SubCell"/>
</dbReference>
<keyword evidence="4 7" id="KW-0812">Transmembrane</keyword>
<evidence type="ECO:0000256" key="2">
    <source>
        <dbReference type="ARBA" id="ARBA00005779"/>
    </source>
</evidence>
<evidence type="ECO:0000256" key="6">
    <source>
        <dbReference type="ARBA" id="ARBA00023136"/>
    </source>
</evidence>
<keyword evidence="6 7" id="KW-0472">Membrane</keyword>
<evidence type="ECO:0000256" key="1">
    <source>
        <dbReference type="ARBA" id="ARBA00004651"/>
    </source>
</evidence>
<keyword evidence="5 7" id="KW-1133">Transmembrane helix</keyword>
<evidence type="ECO:0000256" key="5">
    <source>
        <dbReference type="ARBA" id="ARBA00022989"/>
    </source>
</evidence>
<dbReference type="OrthoDB" id="5191770at2"/>
<accession>A0A516X3V8</accession>
<feature type="transmembrane region" description="Helical" evidence="7">
    <location>
        <begin position="60"/>
        <end position="81"/>
    </location>
</feature>
<proteinExistence type="inferred from homology"/>
<feature type="transmembrane region" description="Helical" evidence="7">
    <location>
        <begin position="93"/>
        <end position="111"/>
    </location>
</feature>
<evidence type="ECO:0000313" key="8">
    <source>
        <dbReference type="EMBL" id="QDQ97331.1"/>
    </source>
</evidence>
<reference evidence="8 9" key="1">
    <citation type="submission" date="2019-07" db="EMBL/GenBank/DDBJ databases">
        <title>Tomitella cavernea sp. nov., an actinomycete isolated from soil.</title>
        <authorList>
            <person name="Cheng J."/>
        </authorList>
    </citation>
    <scope>NUCLEOTIDE SEQUENCE [LARGE SCALE GENOMIC DNA]</scope>
    <source>
        <strain evidence="8 9">HY188</strain>
    </source>
</reference>
<evidence type="ECO:0000256" key="3">
    <source>
        <dbReference type="ARBA" id="ARBA00022475"/>
    </source>
</evidence>
<comment type="subcellular location">
    <subcellularLocation>
        <location evidence="1">Cell membrane</location>
        <topology evidence="1">Multi-pass membrane protein</topology>
    </subcellularLocation>
</comment>
<protein>
    <submittedName>
        <fullName evidence="8">DUF350 domain-containing protein</fullName>
    </submittedName>
</protein>
<evidence type="ECO:0000313" key="9">
    <source>
        <dbReference type="Proteomes" id="UP000317344"/>
    </source>
</evidence>
<dbReference type="Pfam" id="PF03994">
    <property type="entry name" value="DUF350"/>
    <property type="match status" value="1"/>
</dbReference>
<feature type="transmembrane region" description="Helical" evidence="7">
    <location>
        <begin position="132"/>
        <end position="150"/>
    </location>
</feature>
<feature type="transmembrane region" description="Helical" evidence="7">
    <location>
        <begin position="20"/>
        <end position="40"/>
    </location>
</feature>
<name>A0A516X3V8_9ACTN</name>
<dbReference type="AlphaFoldDB" id="A0A516X3V8"/>